<feature type="region of interest" description="Disordered" evidence="9">
    <location>
        <begin position="250"/>
        <end position="334"/>
    </location>
</feature>
<protein>
    <recommendedName>
        <fullName evidence="8">Ancillary SecYEG translocon subunit</fullName>
    </recommendedName>
</protein>
<accession>A0A1T4N165</accession>
<evidence type="ECO:0000313" key="13">
    <source>
        <dbReference type="Proteomes" id="UP000190135"/>
    </source>
</evidence>
<evidence type="ECO:0000256" key="2">
    <source>
        <dbReference type="ARBA" id="ARBA00022475"/>
    </source>
</evidence>
<evidence type="ECO:0000256" key="1">
    <source>
        <dbReference type="ARBA" id="ARBA00004401"/>
    </source>
</evidence>
<dbReference type="SUPFAM" id="SSF48452">
    <property type="entry name" value="TPR-like"/>
    <property type="match status" value="1"/>
</dbReference>
<evidence type="ECO:0000256" key="10">
    <source>
        <dbReference type="SAM" id="Phobius"/>
    </source>
</evidence>
<evidence type="ECO:0000256" key="6">
    <source>
        <dbReference type="ARBA" id="ARBA00023186"/>
    </source>
</evidence>
<keyword evidence="6" id="KW-0143">Chaperone</keyword>
<dbReference type="InterPro" id="IPR011990">
    <property type="entry name" value="TPR-like_helical_dom_sf"/>
</dbReference>
<comment type="subcellular location">
    <subcellularLocation>
        <location evidence="1">Cell membrane</location>
        <topology evidence="1">Single-pass type II membrane protein</topology>
    </subcellularLocation>
</comment>
<dbReference type="InterPro" id="IPR018704">
    <property type="entry name" value="SecYEG/CpoB_TPR"/>
</dbReference>
<feature type="transmembrane region" description="Helical" evidence="10">
    <location>
        <begin position="30"/>
        <end position="51"/>
    </location>
</feature>
<feature type="region of interest" description="Disordered" evidence="9">
    <location>
        <begin position="225"/>
        <end position="244"/>
    </location>
</feature>
<feature type="compositionally biased region" description="Low complexity" evidence="9">
    <location>
        <begin position="259"/>
        <end position="295"/>
    </location>
</feature>
<keyword evidence="2" id="KW-1003">Cell membrane</keyword>
<keyword evidence="5 10" id="KW-0472">Membrane</keyword>
<evidence type="ECO:0000256" key="4">
    <source>
        <dbReference type="ARBA" id="ARBA00022989"/>
    </source>
</evidence>
<feature type="compositionally biased region" description="Low complexity" evidence="9">
    <location>
        <begin position="315"/>
        <end position="324"/>
    </location>
</feature>
<keyword evidence="3 10" id="KW-0812">Transmembrane</keyword>
<evidence type="ECO:0000256" key="7">
    <source>
        <dbReference type="ARBA" id="ARBA00024197"/>
    </source>
</evidence>
<dbReference type="Pfam" id="PF09976">
    <property type="entry name" value="TPR_21"/>
    <property type="match status" value="1"/>
</dbReference>
<evidence type="ECO:0000256" key="3">
    <source>
        <dbReference type="ARBA" id="ARBA00022692"/>
    </source>
</evidence>
<sequence length="334" mass="34550">MSVWMSDDSFFREVSEELRQDRAKALWSRYGKLVIGAAVAIVVVTAGIVAWDRYQTAQADAAGDRFIAASDLADEGKNEEAITALKAIADEGYGVYPVLARMRLAAVQLASGNPKAAIAEYQTVEQNASAPQPLRDMAALRAGYILVDEGSLDDVRREVERLSTDDQALRAPAREALALASWKAGDVDDAKKLFDQLVGDGATPRGMMERARLMLDVIAADGAPPKPGEASAAAPDAGAEAVSPETLDLPSILGAPTMEPSTSEPAAPAAAPEAPATTPAPAQGTAGPGQPTQAPVADAPDLSDVVPLGDEGAAEPDGPLEGPAEPAPAPIQQQ</sequence>
<dbReference type="GO" id="GO:0005886">
    <property type="term" value="C:plasma membrane"/>
    <property type="evidence" value="ECO:0007669"/>
    <property type="project" value="UniProtKB-SubCell"/>
</dbReference>
<feature type="domain" description="Ancillary SecYEG translocon subunit/Cell division coordinator CpoB TPR" evidence="11">
    <location>
        <begin position="24"/>
        <end position="194"/>
    </location>
</feature>
<evidence type="ECO:0000259" key="11">
    <source>
        <dbReference type="Pfam" id="PF09976"/>
    </source>
</evidence>
<evidence type="ECO:0000256" key="5">
    <source>
        <dbReference type="ARBA" id="ARBA00023136"/>
    </source>
</evidence>
<dbReference type="PANTHER" id="PTHR38035">
    <property type="entry name" value="UPF0070 PROTEIN YFGM"/>
    <property type="match status" value="1"/>
</dbReference>
<keyword evidence="13" id="KW-1185">Reference proteome</keyword>
<keyword evidence="4 10" id="KW-1133">Transmembrane helix</keyword>
<dbReference type="Gene3D" id="1.25.40.10">
    <property type="entry name" value="Tetratricopeptide repeat domain"/>
    <property type="match status" value="1"/>
</dbReference>
<evidence type="ECO:0000313" key="12">
    <source>
        <dbReference type="EMBL" id="SJZ73110.1"/>
    </source>
</evidence>
<dbReference type="EMBL" id="FUXL01000002">
    <property type="protein sequence ID" value="SJZ73110.1"/>
    <property type="molecule type" value="Genomic_DNA"/>
</dbReference>
<feature type="compositionally biased region" description="Low complexity" evidence="9">
    <location>
        <begin position="228"/>
        <end position="241"/>
    </location>
</feature>
<dbReference type="STRING" id="1365950.SAMN05428963_102379"/>
<dbReference type="InterPro" id="IPR026039">
    <property type="entry name" value="YfgM"/>
</dbReference>
<gene>
    <name evidence="12" type="ORF">SAMN05428963_102379</name>
</gene>
<dbReference type="PANTHER" id="PTHR38035:SF1">
    <property type="entry name" value="ANCILLARY SECYEG TRANSLOCON SUBUNIT"/>
    <property type="match status" value="1"/>
</dbReference>
<name>A0A1T4N165_9HYPH</name>
<feature type="compositionally biased region" description="Pro residues" evidence="9">
    <location>
        <begin position="325"/>
        <end position="334"/>
    </location>
</feature>
<reference evidence="12 13" key="1">
    <citation type="submission" date="2017-02" db="EMBL/GenBank/DDBJ databases">
        <authorList>
            <person name="Peterson S.W."/>
        </authorList>
    </citation>
    <scope>NUCLEOTIDE SEQUENCE [LARGE SCALE GENOMIC DNA]</scope>
    <source>
        <strain evidence="12 13">USBA 369</strain>
    </source>
</reference>
<evidence type="ECO:0000256" key="8">
    <source>
        <dbReference type="ARBA" id="ARBA00024235"/>
    </source>
</evidence>
<organism evidence="12 13">
    <name type="scientific">Consotaella salsifontis</name>
    <dbReference type="NCBI Taxonomy" id="1365950"/>
    <lineage>
        <taxon>Bacteria</taxon>
        <taxon>Pseudomonadati</taxon>
        <taxon>Pseudomonadota</taxon>
        <taxon>Alphaproteobacteria</taxon>
        <taxon>Hyphomicrobiales</taxon>
        <taxon>Aurantimonadaceae</taxon>
        <taxon>Consotaella</taxon>
    </lineage>
</organism>
<evidence type="ECO:0000256" key="9">
    <source>
        <dbReference type="SAM" id="MobiDB-lite"/>
    </source>
</evidence>
<dbReference type="Proteomes" id="UP000190135">
    <property type="component" value="Unassembled WGS sequence"/>
</dbReference>
<proteinExistence type="inferred from homology"/>
<dbReference type="AlphaFoldDB" id="A0A1T4N165"/>
<comment type="similarity">
    <text evidence="7">Belongs to the YfgM family.</text>
</comment>
<dbReference type="GO" id="GO:0044877">
    <property type="term" value="F:protein-containing complex binding"/>
    <property type="evidence" value="ECO:0007669"/>
    <property type="project" value="InterPro"/>
</dbReference>